<keyword evidence="5" id="KW-1185">Reference proteome</keyword>
<evidence type="ECO:0000259" key="3">
    <source>
        <dbReference type="Pfam" id="PF01551"/>
    </source>
</evidence>
<dbReference type="PANTHER" id="PTHR45688">
    <property type="match status" value="1"/>
</dbReference>
<dbReference type="Gene3D" id="3.40.640.10">
    <property type="entry name" value="Type I PLP-dependent aspartate aminotransferase-like (Major domain)"/>
    <property type="match status" value="1"/>
</dbReference>
<dbReference type="InterPro" id="IPR016047">
    <property type="entry name" value="M23ase_b-sheet_dom"/>
</dbReference>
<reference evidence="4 5" key="1">
    <citation type="submission" date="2015-09" db="EMBL/GenBank/DDBJ databases">
        <title>Draft genome sequence of Kouleothrix aurantiaca JCM 19913.</title>
        <authorList>
            <person name="Hemp J."/>
        </authorList>
    </citation>
    <scope>NUCLEOTIDE SEQUENCE [LARGE SCALE GENOMIC DNA]</scope>
    <source>
        <strain evidence="4 5">COM-B</strain>
    </source>
</reference>
<dbReference type="EMBL" id="LJCR01001587">
    <property type="protein sequence ID" value="KPV50088.1"/>
    <property type="molecule type" value="Genomic_DNA"/>
</dbReference>
<dbReference type="Proteomes" id="UP000050509">
    <property type="component" value="Unassembled WGS sequence"/>
</dbReference>
<dbReference type="CDD" id="cd12797">
    <property type="entry name" value="M23_peptidase"/>
    <property type="match status" value="1"/>
</dbReference>
<dbReference type="GO" id="GO:0030170">
    <property type="term" value="F:pyridoxal phosphate binding"/>
    <property type="evidence" value="ECO:0007669"/>
    <property type="project" value="InterPro"/>
</dbReference>
<evidence type="ECO:0000313" key="4">
    <source>
        <dbReference type="EMBL" id="KPV50088.1"/>
    </source>
</evidence>
<gene>
    <name evidence="4" type="ORF">SE17_28995</name>
</gene>
<dbReference type="SUPFAM" id="SSF51261">
    <property type="entry name" value="Duplicated hybrid motif"/>
    <property type="match status" value="1"/>
</dbReference>
<evidence type="ECO:0000256" key="1">
    <source>
        <dbReference type="ARBA" id="ARBA00008954"/>
    </source>
</evidence>
<evidence type="ECO:0000256" key="2">
    <source>
        <dbReference type="ARBA" id="ARBA00022898"/>
    </source>
</evidence>
<feature type="non-terminal residue" evidence="4">
    <location>
        <position position="559"/>
    </location>
</feature>
<dbReference type="Gene3D" id="3.90.1150.10">
    <property type="entry name" value="Aspartate Aminotransferase, domain 1"/>
    <property type="match status" value="1"/>
</dbReference>
<comment type="similarity">
    <text evidence="1">Belongs to the class-III pyridoxal-phosphate-dependent aminotransferase family.</text>
</comment>
<organism evidence="4 5">
    <name type="scientific">Kouleothrix aurantiaca</name>
    <dbReference type="NCBI Taxonomy" id="186479"/>
    <lineage>
        <taxon>Bacteria</taxon>
        <taxon>Bacillati</taxon>
        <taxon>Chloroflexota</taxon>
        <taxon>Chloroflexia</taxon>
        <taxon>Chloroflexales</taxon>
        <taxon>Roseiflexineae</taxon>
        <taxon>Roseiflexaceae</taxon>
        <taxon>Kouleothrix</taxon>
    </lineage>
</organism>
<name>A0A0P9H8B8_9CHLR</name>
<dbReference type="GO" id="GO:0008483">
    <property type="term" value="F:transaminase activity"/>
    <property type="evidence" value="ECO:0007669"/>
    <property type="project" value="InterPro"/>
</dbReference>
<proteinExistence type="inferred from homology"/>
<dbReference type="AlphaFoldDB" id="A0A0P9H8B8"/>
<dbReference type="InterPro" id="IPR011055">
    <property type="entry name" value="Dup_hybrid_motif"/>
</dbReference>
<comment type="caution">
    <text evidence="4">The sequence shown here is derived from an EMBL/GenBank/DDBJ whole genome shotgun (WGS) entry which is preliminary data.</text>
</comment>
<dbReference type="InterPro" id="IPR015422">
    <property type="entry name" value="PyrdxlP-dep_Trfase_small"/>
</dbReference>
<protein>
    <recommendedName>
        <fullName evidence="3">M23ase beta-sheet core domain-containing protein</fullName>
    </recommendedName>
</protein>
<dbReference type="PANTHER" id="PTHR45688:SF13">
    <property type="entry name" value="ALANINE--GLYOXYLATE AMINOTRANSFERASE 2-LIKE"/>
    <property type="match status" value="1"/>
</dbReference>
<dbReference type="SUPFAM" id="SSF53383">
    <property type="entry name" value="PLP-dependent transferases"/>
    <property type="match status" value="1"/>
</dbReference>
<dbReference type="InterPro" id="IPR005814">
    <property type="entry name" value="Aminotrans_3"/>
</dbReference>
<dbReference type="InterPro" id="IPR015424">
    <property type="entry name" value="PyrdxlP-dep_Trfase"/>
</dbReference>
<evidence type="ECO:0000313" key="5">
    <source>
        <dbReference type="Proteomes" id="UP000050509"/>
    </source>
</evidence>
<sequence length="559" mass="60008">VVNSAQRAALLPDDPYVTISEAPAWDALGRLLADNPRFAHYTLRAACGMSPVPGSDAVVAWLRAQDCAPVLGFDLAAAPSVTFDLSVGSTMLGADPRSAETAPLTETLWREMREHGARYGIGRYDEPRLIYTSPAFASGASALDEHRTIHLGIDLWIEAGAPVYAPLAGTVELVANNAAPKDYGPLVVLRHATGDGTPFFTLYGHLGEATLTMVQAGQPVQRGQQIGVIGAPPTNGDWPPHLHFQIITDLLGLGRDFPGVAYASGRALWRSLSPDPNAILGIPAERFPAPAPSLGETLAARRALLGGNLSISYREPLKIVRGWRQYLYDDTGRAFLDVYNNVPLVGHSHPRVVRAAQAQLALLNTNTRYLHDAIVRYAERLTDLMPAPLRVCYFLNSASEANELALRLARTFTGQRDMIVLDAAYHGHTNALIDISPYKFNGPGGAGQPDWVHIAPIPDDYRGAYRRGDPAAGPKYAAHVGDLVAGVQAQGRGLCGYIAETLPSVGGQIVFPPGYLAAAYEYVRVAGGLCIADEVQVGFGRLGTQFWGFQTQDVVPDIV</sequence>
<dbReference type="Pfam" id="PF00202">
    <property type="entry name" value="Aminotran_3"/>
    <property type="match status" value="1"/>
</dbReference>
<dbReference type="Gene3D" id="2.70.70.10">
    <property type="entry name" value="Glucose Permease (Domain IIA)"/>
    <property type="match status" value="1"/>
</dbReference>
<dbReference type="InterPro" id="IPR015421">
    <property type="entry name" value="PyrdxlP-dep_Trfase_major"/>
</dbReference>
<keyword evidence="2" id="KW-0663">Pyridoxal phosphate</keyword>
<dbReference type="Pfam" id="PF01551">
    <property type="entry name" value="Peptidase_M23"/>
    <property type="match status" value="1"/>
</dbReference>
<feature type="domain" description="M23ase beta-sheet core" evidence="3">
    <location>
        <begin position="149"/>
        <end position="247"/>
    </location>
</feature>
<feature type="non-terminal residue" evidence="4">
    <location>
        <position position="1"/>
    </location>
</feature>
<accession>A0A0P9H8B8</accession>